<keyword evidence="1" id="KW-0732">Signal</keyword>
<dbReference type="InterPro" id="IPR002491">
    <property type="entry name" value="ABC_transptr_periplasmic_BD"/>
</dbReference>
<accession>A0A272ESG5</accession>
<dbReference type="Pfam" id="PF01497">
    <property type="entry name" value="Peripla_BP_2"/>
    <property type="match status" value="1"/>
</dbReference>
<feature type="signal peptide" evidence="1">
    <location>
        <begin position="1"/>
        <end position="27"/>
    </location>
</feature>
<proteinExistence type="predicted"/>
<sequence length="281" mass="28872">MRSGYFRILPALLTALCGALLSSPAPAADPQRVVSLGGPITEIVYALGAGDRLVGADASSIYPAAAEKLPKVGYYRGFAVEGVIGLQPQLVLASDQAGPPAAMAQLQKLGIPVVVLSAEPTLEGLEQRLEGVAKALGLGNAGHEQVARIRAEVSRLTQTRSKQSVLLLSAHSGKLQAAGEGTAADALLRLTGARNLFADKGYKPLSAEAAAALQPEVIVTTTLSVEANGGIKGFLAQPGIAVTPAARNGRLVVMDDLLLLGFGPRLPEALRELQAGLAARP</sequence>
<dbReference type="Proteomes" id="UP000623509">
    <property type="component" value="Unassembled WGS sequence"/>
</dbReference>
<name>A0A272ESG5_9RHOO</name>
<dbReference type="AlphaFoldDB" id="A0A272ESG5"/>
<dbReference type="InterPro" id="IPR050902">
    <property type="entry name" value="ABC_Transporter_SBP"/>
</dbReference>
<dbReference type="RefSeq" id="WP_095524764.1">
    <property type="nucleotide sequence ID" value="NZ_MDUX01000030.1"/>
</dbReference>
<reference evidence="4 5" key="2">
    <citation type="submission" date="2017-07" db="EMBL/GenBank/DDBJ databases">
        <title>Candidatus Dactylopiibacterium carminicum, a nitrogen-fixing symbiont of the cochineal insect Dactylopius coccus and Dactylopius opuntiae (Hemiptera: Coccoidea: Dactylopiidae).</title>
        <authorList>
            <person name="Vera A."/>
        </authorList>
    </citation>
    <scope>NUCLEOTIDE SEQUENCE [LARGE SCALE GENOMIC DNA]</scope>
    <source>
        <strain evidence="4 5">NFDCM</strain>
    </source>
</reference>
<evidence type="ECO:0000313" key="3">
    <source>
        <dbReference type="EMBL" id="KAF7599022.1"/>
    </source>
</evidence>
<keyword evidence="6" id="KW-1185">Reference proteome</keyword>
<dbReference type="Proteomes" id="UP000216107">
    <property type="component" value="Unassembled WGS sequence"/>
</dbReference>
<organism evidence="4 5">
    <name type="scientific">Candidatus Dactylopiibacterium carminicum</name>
    <dbReference type="NCBI Taxonomy" id="857335"/>
    <lineage>
        <taxon>Bacteria</taxon>
        <taxon>Pseudomonadati</taxon>
        <taxon>Pseudomonadota</taxon>
        <taxon>Betaproteobacteria</taxon>
        <taxon>Rhodocyclales</taxon>
        <taxon>Rhodocyclaceae</taxon>
        <taxon>Candidatus Dactylopiibacterium</taxon>
    </lineage>
</organism>
<comment type="caution">
    <text evidence="4">The sequence shown here is derived from an EMBL/GenBank/DDBJ whole genome shotgun (WGS) entry which is preliminary data.</text>
</comment>
<dbReference type="EMBL" id="MDUX01000030">
    <property type="protein sequence ID" value="KAF7599022.1"/>
    <property type="molecule type" value="Genomic_DNA"/>
</dbReference>
<evidence type="ECO:0000313" key="5">
    <source>
        <dbReference type="Proteomes" id="UP000216107"/>
    </source>
</evidence>
<gene>
    <name evidence="3" type="ORF">BGI27_10125</name>
    <name evidence="4" type="ORF">CGU29_09210</name>
</gene>
<dbReference type="Gene3D" id="3.40.50.1980">
    <property type="entry name" value="Nitrogenase molybdenum iron protein domain"/>
    <property type="match status" value="2"/>
</dbReference>
<feature type="chain" id="PRO_5012741191" evidence="1">
    <location>
        <begin position="28"/>
        <end position="281"/>
    </location>
</feature>
<dbReference type="PANTHER" id="PTHR30535:SF4">
    <property type="entry name" value="HEMIN-BINDING PERIPLASMIC PROTEIN HMUT"/>
    <property type="match status" value="1"/>
</dbReference>
<evidence type="ECO:0000259" key="2">
    <source>
        <dbReference type="PROSITE" id="PS50983"/>
    </source>
</evidence>
<reference evidence="3 6" key="1">
    <citation type="submission" date="2016-08" db="EMBL/GenBank/DDBJ databases">
        <title>Candidatus Dactylopiibacterium carminicum genome sequence.</title>
        <authorList>
            <person name="Ramirez-Puebla S.T."/>
            <person name="Ormeno-Orrillo E."/>
            <person name="Vera-Ponce De Leon A."/>
            <person name="Luis L."/>
            <person name="Sanchez-Flores A."/>
            <person name="Monica R."/>
            <person name="Martinez-Romero E."/>
        </authorList>
    </citation>
    <scope>NUCLEOTIDE SEQUENCE [LARGE SCALE GENOMIC DNA]</scope>
    <source>
        <strain evidence="3">END1</strain>
    </source>
</reference>
<protein>
    <submittedName>
        <fullName evidence="4">Hemin ABC transporter substrate-binding protein</fullName>
    </submittedName>
</protein>
<dbReference type="OrthoDB" id="9797736at2"/>
<evidence type="ECO:0000313" key="4">
    <source>
        <dbReference type="EMBL" id="PAS93027.1"/>
    </source>
</evidence>
<feature type="domain" description="Fe/B12 periplasmic-binding" evidence="2">
    <location>
        <begin position="32"/>
        <end position="281"/>
    </location>
</feature>
<dbReference type="PROSITE" id="PS50983">
    <property type="entry name" value="FE_B12_PBP"/>
    <property type="match status" value="1"/>
</dbReference>
<dbReference type="SUPFAM" id="SSF53807">
    <property type="entry name" value="Helical backbone' metal receptor"/>
    <property type="match status" value="1"/>
</dbReference>
<evidence type="ECO:0000313" key="6">
    <source>
        <dbReference type="Proteomes" id="UP000623509"/>
    </source>
</evidence>
<evidence type="ECO:0000256" key="1">
    <source>
        <dbReference type="SAM" id="SignalP"/>
    </source>
</evidence>
<dbReference type="EMBL" id="NMRN01000024">
    <property type="protein sequence ID" value="PAS93027.1"/>
    <property type="molecule type" value="Genomic_DNA"/>
</dbReference>
<dbReference type="PANTHER" id="PTHR30535">
    <property type="entry name" value="VITAMIN B12-BINDING PROTEIN"/>
    <property type="match status" value="1"/>
</dbReference>